<feature type="domain" description="Rod shape-determining protein MreC beta-barrel core" evidence="6">
    <location>
        <begin position="114"/>
        <end position="260"/>
    </location>
</feature>
<gene>
    <name evidence="7" type="primary">mreC</name>
    <name evidence="7" type="ORF">SULYE_0538</name>
</gene>
<evidence type="ECO:0000256" key="1">
    <source>
        <dbReference type="ARBA" id="ARBA00009369"/>
    </source>
</evidence>
<accession>C4FIZ8</accession>
<dbReference type="PANTHER" id="PTHR34138:SF1">
    <property type="entry name" value="CELL SHAPE-DETERMINING PROTEIN MREC"/>
    <property type="match status" value="1"/>
</dbReference>
<evidence type="ECO:0000256" key="2">
    <source>
        <dbReference type="ARBA" id="ARBA00013855"/>
    </source>
</evidence>
<protein>
    <recommendedName>
        <fullName evidence="2">Cell shape-determining protein MreC</fullName>
    </recommendedName>
    <alternativeName>
        <fullName evidence="4">Cell shape protein MreC</fullName>
    </alternativeName>
</protein>
<proteinExistence type="inferred from homology"/>
<dbReference type="GO" id="GO:0008360">
    <property type="term" value="P:regulation of cell shape"/>
    <property type="evidence" value="ECO:0007669"/>
    <property type="project" value="UniProtKB-KW"/>
</dbReference>
<dbReference type="RefSeq" id="WP_007546175.1">
    <property type="nucleotide sequence ID" value="NZ_ABZS01000038.1"/>
</dbReference>
<dbReference type="InterPro" id="IPR007221">
    <property type="entry name" value="MreC"/>
</dbReference>
<keyword evidence="3" id="KW-0133">Cell shape</keyword>
<dbReference type="PIRSF" id="PIRSF038471">
    <property type="entry name" value="MreC"/>
    <property type="match status" value="1"/>
</dbReference>
<reference evidence="7 8" key="1">
    <citation type="submission" date="2009-04" db="EMBL/GenBank/DDBJ databases">
        <authorList>
            <person name="Reysenbach A.-L."/>
            <person name="Heidelberg J.F."/>
            <person name="Nelson W.C."/>
        </authorList>
    </citation>
    <scope>NUCLEOTIDE SEQUENCE [LARGE SCALE GENOMIC DNA]</scope>
    <source>
        <strain evidence="7 8">SS-5</strain>
    </source>
</reference>
<dbReference type="InterPro" id="IPR042177">
    <property type="entry name" value="Cell/Rod_1"/>
</dbReference>
<dbReference type="PANTHER" id="PTHR34138">
    <property type="entry name" value="CELL SHAPE-DETERMINING PROTEIN MREC"/>
    <property type="match status" value="1"/>
</dbReference>
<dbReference type="AlphaFoldDB" id="C4FIZ8"/>
<feature type="coiled-coil region" evidence="5">
    <location>
        <begin position="60"/>
        <end position="94"/>
    </location>
</feature>
<dbReference type="Pfam" id="PF04085">
    <property type="entry name" value="MreC"/>
    <property type="match status" value="1"/>
</dbReference>
<evidence type="ECO:0000256" key="3">
    <source>
        <dbReference type="ARBA" id="ARBA00022960"/>
    </source>
</evidence>
<dbReference type="InterPro" id="IPR055342">
    <property type="entry name" value="MreC_beta-barrel_core"/>
</dbReference>
<keyword evidence="8" id="KW-1185">Reference proteome</keyword>
<dbReference type="GO" id="GO:0005886">
    <property type="term" value="C:plasma membrane"/>
    <property type="evidence" value="ECO:0007669"/>
    <property type="project" value="TreeGrafter"/>
</dbReference>
<comment type="similarity">
    <text evidence="1">Belongs to the MreC family.</text>
</comment>
<evidence type="ECO:0000313" key="7">
    <source>
        <dbReference type="EMBL" id="EEP60945.1"/>
    </source>
</evidence>
<dbReference type="Gene3D" id="2.40.10.340">
    <property type="entry name" value="Rod shape-determining protein MreC, domain 1"/>
    <property type="match status" value="1"/>
</dbReference>
<dbReference type="InterPro" id="IPR042175">
    <property type="entry name" value="Cell/Rod_MreC_2"/>
</dbReference>
<name>C4FIZ8_9AQUI</name>
<evidence type="ECO:0000259" key="6">
    <source>
        <dbReference type="Pfam" id="PF04085"/>
    </source>
</evidence>
<keyword evidence="5" id="KW-0175">Coiled coil</keyword>
<evidence type="ECO:0000256" key="5">
    <source>
        <dbReference type="SAM" id="Coils"/>
    </source>
</evidence>
<organism evidence="7 8">
    <name type="scientific">Sulfurihydrogenibium yellowstonense SS-5</name>
    <dbReference type="NCBI Taxonomy" id="432331"/>
    <lineage>
        <taxon>Bacteria</taxon>
        <taxon>Pseudomonadati</taxon>
        <taxon>Aquificota</taxon>
        <taxon>Aquificia</taxon>
        <taxon>Aquificales</taxon>
        <taxon>Hydrogenothermaceae</taxon>
        <taxon>Sulfurihydrogenibium</taxon>
    </lineage>
</organism>
<evidence type="ECO:0000313" key="8">
    <source>
        <dbReference type="Proteomes" id="UP000005540"/>
    </source>
</evidence>
<dbReference type="OrthoDB" id="9792313at2"/>
<comment type="caution">
    <text evidence="7">The sequence shown here is derived from an EMBL/GenBank/DDBJ whole genome shotgun (WGS) entry which is preliminary data.</text>
</comment>
<sequence length="261" mass="30347">MKRIVNKKLLLLAISLAIIFFILSSDFFKSKSLDALYPIQKGISLVNDVWSYIYHFLYDRNFTYHKLKNLEEENQKLKAEILKYKNQISEIEKTYPILDFVKKYQIQNYEIAKVIGISPDNWSDFFFIDKGRENGIKIGDLVLKDGFLIGVVKNVGDFSSEVLTVSDENFKITVRTRKTQEISFFQGLEKNKGILKYVRPEQDIRIGDIVETTVVNSQAAEGVPIGIIRKISPKEGEFFREVEVETFYYPYNLDIVLVVKR</sequence>
<dbReference type="Proteomes" id="UP000005540">
    <property type="component" value="Unassembled WGS sequence"/>
</dbReference>
<dbReference type="Gene3D" id="2.40.10.350">
    <property type="entry name" value="Rod shape-determining protein MreC, domain 2"/>
    <property type="match status" value="1"/>
</dbReference>
<dbReference type="EMBL" id="ABZS01000038">
    <property type="protein sequence ID" value="EEP60945.1"/>
    <property type="molecule type" value="Genomic_DNA"/>
</dbReference>
<evidence type="ECO:0000256" key="4">
    <source>
        <dbReference type="ARBA" id="ARBA00032089"/>
    </source>
</evidence>